<dbReference type="Gene3D" id="2.60.120.1190">
    <property type="match status" value="1"/>
</dbReference>
<name>A0ABD3WCE8_SINWO</name>
<evidence type="ECO:0000256" key="11">
    <source>
        <dbReference type="ARBA" id="ARBA00023180"/>
    </source>
</evidence>
<evidence type="ECO:0000256" key="16">
    <source>
        <dbReference type="SAM" id="Phobius"/>
    </source>
</evidence>
<dbReference type="PROSITE" id="PS00109">
    <property type="entry name" value="PROTEIN_KINASE_TYR"/>
    <property type="match status" value="1"/>
</dbReference>
<evidence type="ECO:0000256" key="6">
    <source>
        <dbReference type="ARBA" id="ARBA00022840"/>
    </source>
</evidence>
<dbReference type="InterPro" id="IPR000719">
    <property type="entry name" value="Prot_kinase_dom"/>
</dbReference>
<keyword evidence="10" id="KW-0675">Receptor</keyword>
<keyword evidence="7 16" id="KW-1133">Transmembrane helix</keyword>
<dbReference type="Pfam" id="PF00754">
    <property type="entry name" value="F5_F8_type_C"/>
    <property type="match status" value="1"/>
</dbReference>
<proteinExistence type="inferred from homology"/>
<dbReference type="SUPFAM" id="SSF56112">
    <property type="entry name" value="Protein kinase-like (PK-like)"/>
    <property type="match status" value="1"/>
</dbReference>
<dbReference type="EMBL" id="JBJQND010000007">
    <property type="protein sequence ID" value="KAL3871569.1"/>
    <property type="molecule type" value="Genomic_DNA"/>
</dbReference>
<dbReference type="CDD" id="cd05051">
    <property type="entry name" value="PTKc_DDR"/>
    <property type="match status" value="1"/>
</dbReference>
<dbReference type="Pfam" id="PF07714">
    <property type="entry name" value="PK_Tyr_Ser-Thr"/>
    <property type="match status" value="1"/>
</dbReference>
<dbReference type="InterPro" id="IPR001245">
    <property type="entry name" value="Ser-Thr/Tyr_kinase_cat_dom"/>
</dbReference>
<dbReference type="Gene3D" id="2.60.120.260">
    <property type="entry name" value="Galactose-binding domain-like"/>
    <property type="match status" value="1"/>
</dbReference>
<evidence type="ECO:0000256" key="9">
    <source>
        <dbReference type="ARBA" id="ARBA00023157"/>
    </source>
</evidence>
<dbReference type="AlphaFoldDB" id="A0ABD3WCE8"/>
<dbReference type="InterPro" id="IPR000421">
    <property type="entry name" value="FA58C"/>
</dbReference>
<dbReference type="InterPro" id="IPR011009">
    <property type="entry name" value="Kinase-like_dom_sf"/>
</dbReference>
<dbReference type="InterPro" id="IPR048525">
    <property type="entry name" value="DDR1-2_DS-like"/>
</dbReference>
<evidence type="ECO:0000256" key="15">
    <source>
        <dbReference type="SAM" id="MobiDB-lite"/>
    </source>
</evidence>
<sequence length="889" mass="100673">MQSYEIPDAAISASSSHDEKTVGPHNARIRTELYGGAWCPKSVITKDSYEYLQIDLDRLTVITQVEVQGRFGNGKGKEYATHFLLEYQREDGGEWTRFRNKTGSEVFDGNSNTYITEVRKVSPPIIGKHIRLIPYSRYPRTICMRVELYGCPWLDGVVSYDVRQGDKRGSEVDFFDFSYDGMIMDNYLKQGLGQLTDGEYGDTNFRLDKPGFGVKGYEWVGWRNDSVDSGGPVEIQFKFNTVRRFSSVTIHSSNYFSKDIKVFQRALVYFSTGGKYFLTDPIQYENVPDGALEYARNITIPLQNSIGQYVKVKLYFDAKWILISEVIFQSVMINGTFYPEGAPATEQSLISTSRHLMKTKSPTIEEIDVLKPYGTDFVSTVGITGQSTKSSTKAIDEDYINIIIGTLSAIIVVLVIIVVVVIVRLRRRRNNRREALMSATDTNLALKLNNVRGSGNEKVSNGKIYKGLAVEDTETNKPILNGNVAGAHINMIEPNKDKEGNPVVALPLDKDFDQKPFTITHSTLVNPLDKPPNYEAFYAAADVISSQNTDFLSLQGVSGNSIYAVPSAGLCQGIEHPVIEFPRENLRFVEVLGKGQFGEVHLCEAIDMTEYNTDVNVAKKRITLRTLVAVKILQTDSDDRARADFQREIKVMSALRDPNIVRVLGVCTRGEPVCMIVEYMLYGDLNQFLLDHVPETNMSVPKAKRLSYGCQIHMGSQIASGMKYLESLNMVHRDLATRNCLVGTNFTIKISDFGMSRSLYSADYYRIQGRVILPVRWMAWESILLGKFTTKSDVWSFAVTLWEILTFARDHPYEGLSDEQVIENAGHHNRNDSQQLYLPQPIICPKEIYDLMLECWNRHESERPSFRDIHMFLQRKNIGYDSMSDTFLR</sequence>
<evidence type="ECO:0000256" key="5">
    <source>
        <dbReference type="ARBA" id="ARBA00022741"/>
    </source>
</evidence>
<feature type="binding site" evidence="14">
    <location>
        <position position="620"/>
    </location>
    <ligand>
        <name>ATP</name>
        <dbReference type="ChEBI" id="CHEBI:30616"/>
    </ligand>
</feature>
<keyword evidence="2" id="KW-1003">Cell membrane</keyword>
<feature type="domain" description="Protein kinase" evidence="17">
    <location>
        <begin position="586"/>
        <end position="873"/>
    </location>
</feature>
<comment type="similarity">
    <text evidence="13">Belongs to the protein kinase superfamily. Tyr protein kinase family. Insulin receptor subfamily.</text>
</comment>
<evidence type="ECO:0000256" key="14">
    <source>
        <dbReference type="PROSITE-ProRule" id="PRU10141"/>
    </source>
</evidence>
<comment type="subcellular location">
    <subcellularLocation>
        <location evidence="1">Cell membrane</location>
        <topology evidence="1">Single-pass type I membrane protein</topology>
    </subcellularLocation>
</comment>
<evidence type="ECO:0000256" key="13">
    <source>
        <dbReference type="ARBA" id="ARBA00061639"/>
    </source>
</evidence>
<dbReference type="SMART" id="SM00231">
    <property type="entry name" value="FA58C"/>
    <property type="match status" value="1"/>
</dbReference>
<dbReference type="GO" id="GO:0004714">
    <property type="term" value="F:transmembrane receptor protein tyrosine kinase activity"/>
    <property type="evidence" value="ECO:0007669"/>
    <property type="project" value="UniProtKB-EC"/>
</dbReference>
<evidence type="ECO:0000259" key="17">
    <source>
        <dbReference type="PROSITE" id="PS50011"/>
    </source>
</evidence>
<feature type="region of interest" description="Disordered" evidence="15">
    <location>
        <begin position="1"/>
        <end position="24"/>
    </location>
</feature>
<evidence type="ECO:0000256" key="12">
    <source>
        <dbReference type="ARBA" id="ARBA00051243"/>
    </source>
</evidence>
<dbReference type="CDD" id="cd00057">
    <property type="entry name" value="FA58C"/>
    <property type="match status" value="1"/>
</dbReference>
<dbReference type="FunFam" id="2.60.120.260:FF:000007">
    <property type="entry name" value="Discoidin domain receptor tyrosine kinase 1"/>
    <property type="match status" value="1"/>
</dbReference>
<comment type="catalytic activity">
    <reaction evidence="12">
        <text>L-tyrosyl-[protein] + ATP = O-phospho-L-tyrosyl-[protein] + ADP + H(+)</text>
        <dbReference type="Rhea" id="RHEA:10596"/>
        <dbReference type="Rhea" id="RHEA-COMP:10136"/>
        <dbReference type="Rhea" id="RHEA-COMP:20101"/>
        <dbReference type="ChEBI" id="CHEBI:15378"/>
        <dbReference type="ChEBI" id="CHEBI:30616"/>
        <dbReference type="ChEBI" id="CHEBI:46858"/>
        <dbReference type="ChEBI" id="CHEBI:61978"/>
        <dbReference type="ChEBI" id="CHEBI:456216"/>
        <dbReference type="EC" id="2.7.10.1"/>
    </reaction>
</comment>
<feature type="transmembrane region" description="Helical" evidence="16">
    <location>
        <begin position="399"/>
        <end position="423"/>
    </location>
</feature>
<evidence type="ECO:0000256" key="1">
    <source>
        <dbReference type="ARBA" id="ARBA00004251"/>
    </source>
</evidence>
<dbReference type="PROSITE" id="PS01285">
    <property type="entry name" value="FA58C_1"/>
    <property type="match status" value="1"/>
</dbReference>
<evidence type="ECO:0000256" key="3">
    <source>
        <dbReference type="ARBA" id="ARBA00022692"/>
    </source>
</evidence>
<dbReference type="GO" id="GO:0005524">
    <property type="term" value="F:ATP binding"/>
    <property type="evidence" value="ECO:0007669"/>
    <property type="project" value="UniProtKB-UniRule"/>
</dbReference>
<keyword evidence="4" id="KW-0732">Signal</keyword>
<dbReference type="PROSITE" id="PS50022">
    <property type="entry name" value="FA58C_3"/>
    <property type="match status" value="1"/>
</dbReference>
<evidence type="ECO:0000313" key="20">
    <source>
        <dbReference type="Proteomes" id="UP001634394"/>
    </source>
</evidence>
<dbReference type="Pfam" id="PF21114">
    <property type="entry name" value="DDR1-2_DS-like"/>
    <property type="match status" value="1"/>
</dbReference>
<dbReference type="SMART" id="SM00219">
    <property type="entry name" value="TyrKc"/>
    <property type="match status" value="1"/>
</dbReference>
<keyword evidence="8 16" id="KW-0472">Membrane</keyword>
<evidence type="ECO:0000313" key="19">
    <source>
        <dbReference type="EMBL" id="KAL3871569.1"/>
    </source>
</evidence>
<dbReference type="InterPro" id="IPR050122">
    <property type="entry name" value="RTK"/>
</dbReference>
<dbReference type="InterPro" id="IPR020635">
    <property type="entry name" value="Tyr_kinase_cat_dom"/>
</dbReference>
<reference evidence="19 20" key="1">
    <citation type="submission" date="2024-11" db="EMBL/GenBank/DDBJ databases">
        <title>Chromosome-level genome assembly of the freshwater bivalve Anodonta woodiana.</title>
        <authorList>
            <person name="Chen X."/>
        </authorList>
    </citation>
    <scope>NUCLEOTIDE SEQUENCE [LARGE SCALE GENOMIC DNA]</scope>
    <source>
        <strain evidence="19">MN2024</strain>
        <tissue evidence="19">Gills</tissue>
    </source>
</reference>
<keyword evidence="9" id="KW-1015">Disulfide bond</keyword>
<dbReference type="PRINTS" id="PR00109">
    <property type="entry name" value="TYRKINASE"/>
</dbReference>
<dbReference type="InterPro" id="IPR008266">
    <property type="entry name" value="Tyr_kinase_AS"/>
</dbReference>
<dbReference type="GO" id="GO:0005886">
    <property type="term" value="C:plasma membrane"/>
    <property type="evidence" value="ECO:0007669"/>
    <property type="project" value="UniProtKB-SubCell"/>
</dbReference>
<keyword evidence="5 14" id="KW-0547">Nucleotide-binding</keyword>
<dbReference type="Gene3D" id="1.10.510.10">
    <property type="entry name" value="Transferase(Phosphotransferase) domain 1"/>
    <property type="match status" value="1"/>
</dbReference>
<evidence type="ECO:0000256" key="8">
    <source>
        <dbReference type="ARBA" id="ARBA00023136"/>
    </source>
</evidence>
<protein>
    <submittedName>
        <fullName evidence="19">Uncharacterized protein</fullName>
    </submittedName>
</protein>
<keyword evidence="20" id="KW-1185">Reference proteome</keyword>
<dbReference type="PANTHER" id="PTHR24416">
    <property type="entry name" value="TYROSINE-PROTEIN KINASE RECEPTOR"/>
    <property type="match status" value="1"/>
</dbReference>
<dbReference type="InterPro" id="IPR008979">
    <property type="entry name" value="Galactose-bd-like_sf"/>
</dbReference>
<organism evidence="19 20">
    <name type="scientific">Sinanodonta woodiana</name>
    <name type="common">Chinese pond mussel</name>
    <name type="synonym">Anodonta woodiana</name>
    <dbReference type="NCBI Taxonomy" id="1069815"/>
    <lineage>
        <taxon>Eukaryota</taxon>
        <taxon>Metazoa</taxon>
        <taxon>Spiralia</taxon>
        <taxon>Lophotrochozoa</taxon>
        <taxon>Mollusca</taxon>
        <taxon>Bivalvia</taxon>
        <taxon>Autobranchia</taxon>
        <taxon>Heteroconchia</taxon>
        <taxon>Palaeoheterodonta</taxon>
        <taxon>Unionida</taxon>
        <taxon>Unionoidea</taxon>
        <taxon>Unionidae</taxon>
        <taxon>Unioninae</taxon>
        <taxon>Sinanodonta</taxon>
    </lineage>
</organism>
<dbReference type="Gene3D" id="3.30.200.20">
    <property type="entry name" value="Phosphorylase Kinase, domain 1"/>
    <property type="match status" value="1"/>
</dbReference>
<keyword evidence="6 14" id="KW-0067">ATP-binding</keyword>
<dbReference type="PROSITE" id="PS00107">
    <property type="entry name" value="PROTEIN_KINASE_ATP"/>
    <property type="match status" value="1"/>
</dbReference>
<dbReference type="PROSITE" id="PS01286">
    <property type="entry name" value="FA58C_2"/>
    <property type="match status" value="1"/>
</dbReference>
<evidence type="ECO:0000256" key="2">
    <source>
        <dbReference type="ARBA" id="ARBA00022475"/>
    </source>
</evidence>
<dbReference type="Proteomes" id="UP001634394">
    <property type="component" value="Unassembled WGS sequence"/>
</dbReference>
<dbReference type="SUPFAM" id="SSF49785">
    <property type="entry name" value="Galactose-binding domain-like"/>
    <property type="match status" value="1"/>
</dbReference>
<feature type="domain" description="F5/8 type C" evidence="18">
    <location>
        <begin position="1"/>
        <end position="151"/>
    </location>
</feature>
<dbReference type="FunFam" id="1.10.510.10:FF:000053">
    <property type="entry name" value="Epithelial discoidin domain-containing receptor 1"/>
    <property type="match status" value="1"/>
</dbReference>
<evidence type="ECO:0000256" key="4">
    <source>
        <dbReference type="ARBA" id="ARBA00022729"/>
    </source>
</evidence>
<evidence type="ECO:0000259" key="18">
    <source>
        <dbReference type="PROSITE" id="PS50022"/>
    </source>
</evidence>
<keyword evidence="3 16" id="KW-0812">Transmembrane</keyword>
<comment type="caution">
    <text evidence="19">The sequence shown here is derived from an EMBL/GenBank/DDBJ whole genome shotgun (WGS) entry which is preliminary data.</text>
</comment>
<dbReference type="InterPro" id="IPR017441">
    <property type="entry name" value="Protein_kinase_ATP_BS"/>
</dbReference>
<keyword evidence="11" id="KW-0325">Glycoprotein</keyword>
<evidence type="ECO:0000256" key="10">
    <source>
        <dbReference type="ARBA" id="ARBA00023170"/>
    </source>
</evidence>
<dbReference type="PROSITE" id="PS50011">
    <property type="entry name" value="PROTEIN_KINASE_DOM"/>
    <property type="match status" value="1"/>
</dbReference>
<dbReference type="PANTHER" id="PTHR24416:SF580">
    <property type="entry name" value="DISCOIDIN DOMAIN RECEPTOR, ISOFORM F"/>
    <property type="match status" value="1"/>
</dbReference>
<gene>
    <name evidence="19" type="ORF">ACJMK2_039560</name>
</gene>
<accession>A0ABD3WCE8</accession>
<evidence type="ECO:0000256" key="7">
    <source>
        <dbReference type="ARBA" id="ARBA00022989"/>
    </source>
</evidence>